<organism evidence="3 5">
    <name type="scientific">Bursaphelenchus xylophilus</name>
    <name type="common">Pinewood nematode worm</name>
    <name type="synonym">Aphelenchoides xylophilus</name>
    <dbReference type="NCBI Taxonomy" id="6326"/>
    <lineage>
        <taxon>Eukaryota</taxon>
        <taxon>Metazoa</taxon>
        <taxon>Ecdysozoa</taxon>
        <taxon>Nematoda</taxon>
        <taxon>Chromadorea</taxon>
        <taxon>Rhabditida</taxon>
        <taxon>Tylenchina</taxon>
        <taxon>Tylenchomorpha</taxon>
        <taxon>Aphelenchoidea</taxon>
        <taxon>Aphelenchoididae</taxon>
        <taxon>Bursaphelenchus</taxon>
    </lineage>
</organism>
<keyword evidence="1" id="KW-1133">Transmembrane helix</keyword>
<feature type="transmembrane region" description="Helical" evidence="1">
    <location>
        <begin position="221"/>
        <end position="242"/>
    </location>
</feature>
<name>A0A1I7RYT6_BURXY</name>
<accession>A0A1I7RYT6</accession>
<evidence type="ECO:0000313" key="5">
    <source>
        <dbReference type="WBParaSite" id="BXY_0590400.1"/>
    </source>
</evidence>
<feature type="transmembrane region" description="Helical" evidence="1">
    <location>
        <begin position="165"/>
        <end position="186"/>
    </location>
</feature>
<keyword evidence="1" id="KW-0472">Membrane</keyword>
<dbReference type="WBParaSite" id="BXY_0590400.1">
    <property type="protein sequence ID" value="BXY_0590400.1"/>
    <property type="gene ID" value="BXY_0590400"/>
</dbReference>
<feature type="transmembrane region" description="Helical" evidence="1">
    <location>
        <begin position="123"/>
        <end position="145"/>
    </location>
</feature>
<evidence type="ECO:0000313" key="3">
    <source>
        <dbReference type="Proteomes" id="UP000095284"/>
    </source>
</evidence>
<evidence type="ECO:0000313" key="2">
    <source>
        <dbReference type="EMBL" id="CAD5213277.1"/>
    </source>
</evidence>
<dbReference type="EMBL" id="CAJFDI010000002">
    <property type="protein sequence ID" value="CAD5213277.1"/>
    <property type="molecule type" value="Genomic_DNA"/>
</dbReference>
<reference evidence="2" key="2">
    <citation type="submission" date="2020-09" db="EMBL/GenBank/DDBJ databases">
        <authorList>
            <person name="Kikuchi T."/>
        </authorList>
    </citation>
    <scope>NUCLEOTIDE SEQUENCE</scope>
    <source>
        <strain evidence="2">Ka4C1</strain>
    </source>
</reference>
<evidence type="ECO:0000313" key="4">
    <source>
        <dbReference type="Proteomes" id="UP000659654"/>
    </source>
</evidence>
<protein>
    <submittedName>
        <fullName evidence="2">(pine wood nematode) hypothetical protein</fullName>
    </submittedName>
</protein>
<feature type="transmembrane region" description="Helical" evidence="1">
    <location>
        <begin position="6"/>
        <end position="22"/>
    </location>
</feature>
<reference evidence="5" key="1">
    <citation type="submission" date="2016-11" db="UniProtKB">
        <authorList>
            <consortium name="WormBaseParasite"/>
        </authorList>
    </citation>
    <scope>IDENTIFICATION</scope>
</reference>
<proteinExistence type="predicted"/>
<feature type="transmembrane region" description="Helical" evidence="1">
    <location>
        <begin position="262"/>
        <end position="281"/>
    </location>
</feature>
<sequence>MLWQTDIVFSFVSLLWGSYFCFKMGNVSTISKNLKIIMIFYTASCLYITLCHSLRYLVPNEYVAVAEGRYFNAFFCNGIMFLAHLQLTMLQFQYLHVVIERISAFRERGKYDEKTDTSAYRQLFVNFCVSLALLLVKMRVIWYLYQSVPLDLRLIKITHMLSSVWSTFSIFVVTIISVVSAAILFYRLHQNVKQEEGKCYNLKERYEIEQTKYVLRYVRGLLCLIVALLVAAAACFFAALYFMGYNEESEDDTNMMCVKALMHMSLAGYNLFCMVFMIIKFPELRNSILRDLPFRPWNAELAASRVAVVYGSEAYFKQLQSSWT</sequence>
<gene>
    <name evidence="2" type="ORF">BXYJ_LOCUS2948</name>
</gene>
<feature type="transmembrane region" description="Helical" evidence="1">
    <location>
        <begin position="34"/>
        <end position="58"/>
    </location>
</feature>
<dbReference type="EMBL" id="CAJFCV020000002">
    <property type="protein sequence ID" value="CAG9092254.1"/>
    <property type="molecule type" value="Genomic_DNA"/>
</dbReference>
<keyword evidence="4" id="KW-1185">Reference proteome</keyword>
<dbReference type="Proteomes" id="UP000659654">
    <property type="component" value="Unassembled WGS sequence"/>
</dbReference>
<dbReference type="Proteomes" id="UP000582659">
    <property type="component" value="Unassembled WGS sequence"/>
</dbReference>
<keyword evidence="1" id="KW-0812">Transmembrane</keyword>
<dbReference type="Proteomes" id="UP000095284">
    <property type="component" value="Unplaced"/>
</dbReference>
<evidence type="ECO:0000256" key="1">
    <source>
        <dbReference type="SAM" id="Phobius"/>
    </source>
</evidence>
<dbReference type="AlphaFoldDB" id="A0A1I7RYT6"/>